<feature type="compositionally biased region" description="Low complexity" evidence="11">
    <location>
        <begin position="88"/>
        <end position="111"/>
    </location>
</feature>
<dbReference type="FunFam" id="3.30.1610.10:FF:000002">
    <property type="entry name" value="nuclear pore complex protein NUP98A"/>
    <property type="match status" value="1"/>
</dbReference>
<dbReference type="Proteomes" id="UP000426265">
    <property type="component" value="Unassembled WGS sequence"/>
</dbReference>
<feature type="compositionally biased region" description="Polar residues" evidence="11">
    <location>
        <begin position="495"/>
        <end position="505"/>
    </location>
</feature>
<evidence type="ECO:0000256" key="4">
    <source>
        <dbReference type="ARBA" id="ARBA00022816"/>
    </source>
</evidence>
<sequence length="1003" mass="103806">MFGSSNNNSFGQSSNSSPFGTQTQSLFGQTNNASNNPFAPKPFGTSTPFGAQTGSSMFGGTSTGVFGAPQTSSLFGASPQAFGSSTQAFGASSTPSFGSSNSPFGGTSTFGQKSFGLSTPQSSPFGSTTQQSQPAFGNKTFGSSTPFGASTTPAFGASSTPAFGVSNTSAFGASNTSGFGASNTSGFGATNTPGFGATNTTGFGGSSTPGFGASSTPAFGSTNTPAFGASSTPLFGSSSSPAFGASPAPAFGSSGNAFGNNTFSSGGAFGSSSTPAFGASNTPAFGASSSPSFNFGSSPAFGQSTSAFGSSSFGSTQSSFGSTPSPFGAQGAQASTSTFGGQSTIGGQQGGSRVIPYAPTTDTASGTETKSERLQSISAMPAYKGKNMEELRWEDYQRGDKGGQRSTGQSPEGAGFGVTNSQPSIFSTSPAFSQTPVNPTNPFSQTTPTSNTKFSPSFSQPTTPSFGQPTTPSFGSTVSNTTSVFGSSSSLTTNTSQPLGSSIFGSTPAHGSTPGFSIGGFNNSQSSPLFGSNPSFAQNTTPAFSQTSPLFGQNTTPALGQSSSVFGQNTNPALVQSNTFSTPSTGFGNTFSSSSSLTTSISPFGQTAPAVTPFQSAQPTQPLGAFGFNNFGQTQIGAMGTFSQGNFKQQPALGNSAVMQPTPVTNPFGTLPALPQISIAQGGNSLQYGISSMPVVDKPAPVRVSPLLTSRHLLQRRVRLPTRKYRPSDDGPKVPFFSDEEENSSTPKADAFFIPRENPRALFIRPVERVKSEHPKDSPTPLQENGKRSNGVTNGANHETKDNGAIREAPPVKVNQKQNGTHENHGGDKNGSHSSPSGADIESLMPKLHHSEYFTEPRIQELAAKERVEQGYCKRVKDFVVGRHGYGSIKFLGETDVCRLDLEMVVQFKNREVNVYMDESKKPPVGQGLNKPAVVTLLNIKCMDKKTGTQVMEGERLDKYKEMLKRKAGEQGAQFVSYDPVNGEWTFKVEHFSSYKLGDEYDV</sequence>
<feature type="region of interest" description="Disordered" evidence="11">
    <location>
        <begin position="720"/>
        <end position="750"/>
    </location>
</feature>
<dbReference type="AlphaFoldDB" id="A0A654EL04"/>
<dbReference type="Pfam" id="PF04096">
    <property type="entry name" value="Nucleoporin2"/>
    <property type="match status" value="1"/>
</dbReference>
<dbReference type="PROSITE" id="PS51434">
    <property type="entry name" value="NUP_C"/>
    <property type="match status" value="1"/>
</dbReference>
<evidence type="ECO:0000256" key="2">
    <source>
        <dbReference type="ARBA" id="ARBA00008926"/>
    </source>
</evidence>
<evidence type="ECO:0000256" key="9">
    <source>
        <dbReference type="ARBA" id="ARBA00065263"/>
    </source>
</evidence>
<dbReference type="ExpressionAtlas" id="A0A654EL04">
    <property type="expression patterns" value="baseline and differential"/>
</dbReference>
<dbReference type="GO" id="GO:0048573">
    <property type="term" value="P:photoperiodism, flowering"/>
    <property type="evidence" value="ECO:0007669"/>
    <property type="project" value="UniProtKB-ARBA"/>
</dbReference>
<feature type="compositionally biased region" description="Low complexity" evidence="11">
    <location>
        <begin position="452"/>
        <end position="466"/>
    </location>
</feature>
<feature type="compositionally biased region" description="Polar residues" evidence="11">
    <location>
        <begin position="780"/>
        <end position="797"/>
    </location>
</feature>
<feature type="compositionally biased region" description="Low complexity" evidence="11">
    <location>
        <begin position="312"/>
        <end position="342"/>
    </location>
</feature>
<dbReference type="Gene3D" id="3.30.1610.10">
    <property type="entry name" value="Peptidase S59, nucleoporin"/>
    <property type="match status" value="1"/>
</dbReference>
<feature type="region of interest" description="Disordered" evidence="11">
    <location>
        <begin position="764"/>
        <end position="842"/>
    </location>
</feature>
<dbReference type="Pfam" id="PF21240">
    <property type="entry name" value="Nup98_GLEBS"/>
    <property type="match status" value="1"/>
</dbReference>
<name>A0A654EL04_ARATH</name>
<evidence type="ECO:0000256" key="10">
    <source>
        <dbReference type="ARBA" id="ARBA00082956"/>
    </source>
</evidence>
<evidence type="ECO:0000256" key="5">
    <source>
        <dbReference type="ARBA" id="ARBA00022927"/>
    </source>
</evidence>
<feature type="compositionally biased region" description="Polar residues" evidence="11">
    <location>
        <begin position="418"/>
        <end position="451"/>
    </location>
</feature>
<feature type="compositionally biased region" description="Low complexity" evidence="11">
    <location>
        <begin position="473"/>
        <end position="494"/>
    </location>
</feature>
<feature type="region of interest" description="Disordered" evidence="11">
    <location>
        <begin position="312"/>
        <end position="567"/>
    </location>
</feature>
<keyword evidence="4" id="KW-0509">mRNA transport</keyword>
<feature type="domain" description="Peptidase S59" evidence="12">
    <location>
        <begin position="850"/>
        <end position="992"/>
    </location>
</feature>
<feature type="compositionally biased region" description="Basic and acidic residues" evidence="11">
    <location>
        <begin position="820"/>
        <end position="831"/>
    </location>
</feature>
<dbReference type="PANTHER" id="PTHR23198:SF6">
    <property type="entry name" value="NUCLEAR PORE COMPLEX PROTEIN NUP98-NUP96"/>
    <property type="match status" value="1"/>
</dbReference>
<dbReference type="SUPFAM" id="SSF82215">
    <property type="entry name" value="C-terminal autoproteolytic domain of nucleoporin nup98"/>
    <property type="match status" value="1"/>
</dbReference>
<comment type="subcellular location">
    <subcellularLocation>
        <location evidence="1">Nucleus</location>
        <location evidence="1">Nuclear pore complex</location>
    </subcellularLocation>
</comment>
<dbReference type="GO" id="GO:0015031">
    <property type="term" value="P:protein transport"/>
    <property type="evidence" value="ECO:0007669"/>
    <property type="project" value="UniProtKB-KW"/>
</dbReference>
<evidence type="ECO:0000259" key="12">
    <source>
        <dbReference type="PROSITE" id="PS51434"/>
    </source>
</evidence>
<comment type="subunit">
    <text evidence="9">Part of the nuclear pore complex (NPC). The NPC has an eight-fold symmetrical structure comprising a central transport channel and two rings, the cytoplasmic and nuclear rings, to which eight filaments are attached. The cytoplasmic filaments have loose ends, while the nuclear filaments are joined in a distal ring, forming a nuclear basket. NPCs are highly dynamic in configuration and composition, and can be devided in 3 subcomplexes, the NUP62 subcomplex, the NUP107-160 subcomplex and the NUP93 subcomplex, containing approximately 30 different nucleoporin proteins.</text>
</comment>
<feature type="compositionally biased region" description="Polar residues" evidence="11">
    <location>
        <begin position="21"/>
        <end position="37"/>
    </location>
</feature>
<dbReference type="GO" id="GO:0017056">
    <property type="term" value="F:structural constituent of nuclear pore"/>
    <property type="evidence" value="ECO:0007669"/>
    <property type="project" value="InterPro"/>
</dbReference>
<feature type="region of interest" description="Disordered" evidence="11">
    <location>
        <begin position="1"/>
        <end position="55"/>
    </location>
</feature>
<accession>A0A654EL04</accession>
<protein>
    <recommendedName>
        <fullName evidence="10">Nucleoporin autopeptidase</fullName>
    </recommendedName>
</protein>
<keyword evidence="3" id="KW-0813">Transport</keyword>
<evidence type="ECO:0000256" key="3">
    <source>
        <dbReference type="ARBA" id="ARBA00022448"/>
    </source>
</evidence>
<evidence type="ECO:0000256" key="8">
    <source>
        <dbReference type="ARBA" id="ARBA00023242"/>
    </source>
</evidence>
<proteinExistence type="inferred from homology"/>
<dbReference type="InterPro" id="IPR007230">
    <property type="entry name" value="Nup98_auto-Pept-S59_dom"/>
</dbReference>
<feature type="compositionally biased region" description="Polar residues" evidence="11">
    <location>
        <begin position="360"/>
        <end position="378"/>
    </location>
</feature>
<feature type="compositionally biased region" description="Basic and acidic residues" evidence="11">
    <location>
        <begin position="766"/>
        <end position="777"/>
    </location>
</feature>
<feature type="compositionally biased region" description="Polar residues" evidence="11">
    <location>
        <begin position="115"/>
        <end position="143"/>
    </location>
</feature>
<dbReference type="InterPro" id="IPR036903">
    <property type="entry name" value="Nup98_auto-Pept-S59_dom_sf"/>
</dbReference>
<keyword evidence="6" id="KW-0811">Translocation</keyword>
<dbReference type="GO" id="GO:0005643">
    <property type="term" value="C:nuclear pore"/>
    <property type="evidence" value="ECO:0007669"/>
    <property type="project" value="UniProtKB-SubCell"/>
</dbReference>
<keyword evidence="7" id="KW-0906">Nuclear pore complex</keyword>
<feature type="compositionally biased region" description="Polar residues" evidence="11">
    <location>
        <begin position="520"/>
        <end position="567"/>
    </location>
</feature>
<dbReference type="InterPro" id="IPR037665">
    <property type="entry name" value="Nucleoporin_S59-like"/>
</dbReference>
<feature type="compositionally biased region" description="Low complexity" evidence="11">
    <location>
        <begin position="1"/>
        <end position="20"/>
    </location>
</feature>
<dbReference type="EMBL" id="CACRSJ010000104">
    <property type="protein sequence ID" value="VYS49465.1"/>
    <property type="molecule type" value="Genomic_DNA"/>
</dbReference>
<evidence type="ECO:0000313" key="14">
    <source>
        <dbReference type="Proteomes" id="UP000426265"/>
    </source>
</evidence>
<gene>
    <name evidence="13" type="ORF">AN1_LOCUS4942</name>
</gene>
<dbReference type="FunFam" id="1.10.10.2360:FF:000001">
    <property type="entry name" value="Nuclear pore complex protein Nup98-Nup96"/>
    <property type="match status" value="1"/>
</dbReference>
<evidence type="ECO:0000313" key="13">
    <source>
        <dbReference type="EMBL" id="VYS49465.1"/>
    </source>
</evidence>
<evidence type="ECO:0000256" key="1">
    <source>
        <dbReference type="ARBA" id="ARBA00004567"/>
    </source>
</evidence>
<evidence type="ECO:0000256" key="6">
    <source>
        <dbReference type="ARBA" id="ARBA00023010"/>
    </source>
</evidence>
<feature type="region of interest" description="Disordered" evidence="11">
    <location>
        <begin position="86"/>
        <end position="143"/>
    </location>
</feature>
<dbReference type="Gene3D" id="1.10.10.2360">
    <property type="match status" value="1"/>
</dbReference>
<organism evidence="13 14">
    <name type="scientific">Arabidopsis thaliana</name>
    <name type="common">Mouse-ear cress</name>
    <dbReference type="NCBI Taxonomy" id="3702"/>
    <lineage>
        <taxon>Eukaryota</taxon>
        <taxon>Viridiplantae</taxon>
        <taxon>Streptophyta</taxon>
        <taxon>Embryophyta</taxon>
        <taxon>Tracheophyta</taxon>
        <taxon>Spermatophyta</taxon>
        <taxon>Magnoliopsida</taxon>
        <taxon>eudicotyledons</taxon>
        <taxon>Gunneridae</taxon>
        <taxon>Pentapetalae</taxon>
        <taxon>rosids</taxon>
        <taxon>malvids</taxon>
        <taxon>Brassicales</taxon>
        <taxon>Brassicaceae</taxon>
        <taxon>Camelineae</taxon>
        <taxon>Arabidopsis</taxon>
    </lineage>
</organism>
<evidence type="ECO:0000256" key="11">
    <source>
        <dbReference type="SAM" id="MobiDB-lite"/>
    </source>
</evidence>
<dbReference type="GO" id="GO:0051028">
    <property type="term" value="P:mRNA transport"/>
    <property type="evidence" value="ECO:0007669"/>
    <property type="project" value="UniProtKB-KW"/>
</dbReference>
<keyword evidence="5" id="KW-0653">Protein transport</keyword>
<dbReference type="PANTHER" id="PTHR23198">
    <property type="entry name" value="NUCLEOPORIN"/>
    <property type="match status" value="1"/>
</dbReference>
<comment type="similarity">
    <text evidence="2">Belongs to the nucleoporin GLFG family.</text>
</comment>
<feature type="compositionally biased region" description="Basic and acidic residues" evidence="11">
    <location>
        <begin position="386"/>
        <end position="403"/>
    </location>
</feature>
<reference evidence="13 14" key="1">
    <citation type="submission" date="2019-11" db="EMBL/GenBank/DDBJ databases">
        <authorList>
            <person name="Jiao W.-B."/>
            <person name="Schneeberger K."/>
        </authorList>
    </citation>
    <scope>NUCLEOTIDE SEQUENCE [LARGE SCALE GENOMIC DNA]</scope>
    <source>
        <strain evidence="14">cv. An-1</strain>
    </source>
</reference>
<keyword evidence="8" id="KW-0539">Nucleus</keyword>
<evidence type="ECO:0000256" key="7">
    <source>
        <dbReference type="ARBA" id="ARBA00023132"/>
    </source>
</evidence>